<feature type="transmembrane region" description="Helical" evidence="6">
    <location>
        <begin position="144"/>
        <end position="163"/>
    </location>
</feature>
<dbReference type="SUPFAM" id="SSF50182">
    <property type="entry name" value="Sm-like ribonucleoproteins"/>
    <property type="match status" value="1"/>
</dbReference>
<dbReference type="GO" id="GO:0005886">
    <property type="term" value="C:plasma membrane"/>
    <property type="evidence" value="ECO:0007669"/>
    <property type="project" value="UniProtKB-SubCell"/>
</dbReference>
<name>A0A6J4P334_9ACTN</name>
<dbReference type="InterPro" id="IPR023408">
    <property type="entry name" value="MscS_beta-dom_sf"/>
</dbReference>
<evidence type="ECO:0000256" key="6">
    <source>
        <dbReference type="SAM" id="Phobius"/>
    </source>
</evidence>
<evidence type="ECO:0000256" key="2">
    <source>
        <dbReference type="ARBA" id="ARBA00022475"/>
    </source>
</evidence>
<accession>A0A6J4P334</accession>
<dbReference type="EMBL" id="CADCUW010000184">
    <property type="protein sequence ID" value="CAA9404743.1"/>
    <property type="molecule type" value="Genomic_DNA"/>
</dbReference>
<comment type="subcellular location">
    <subcellularLocation>
        <location evidence="1">Cell membrane</location>
    </subcellularLocation>
</comment>
<dbReference type="GO" id="GO:0008381">
    <property type="term" value="F:mechanosensitive monoatomic ion channel activity"/>
    <property type="evidence" value="ECO:0007669"/>
    <property type="project" value="InterPro"/>
</dbReference>
<evidence type="ECO:0000256" key="5">
    <source>
        <dbReference type="ARBA" id="ARBA00023136"/>
    </source>
</evidence>
<feature type="transmembrane region" description="Helical" evidence="6">
    <location>
        <begin position="120"/>
        <end position="138"/>
    </location>
</feature>
<evidence type="ECO:0000259" key="7">
    <source>
        <dbReference type="Pfam" id="PF00924"/>
    </source>
</evidence>
<evidence type="ECO:0000313" key="8">
    <source>
        <dbReference type="EMBL" id="CAA9404743.1"/>
    </source>
</evidence>
<dbReference type="Gene3D" id="1.10.287.1260">
    <property type="match status" value="1"/>
</dbReference>
<evidence type="ECO:0000256" key="4">
    <source>
        <dbReference type="ARBA" id="ARBA00022989"/>
    </source>
</evidence>
<dbReference type="Pfam" id="PF00924">
    <property type="entry name" value="MS_channel_2nd"/>
    <property type="match status" value="1"/>
</dbReference>
<sequence>MRGVFLALIQEEETTGGIGGAADAATESLSETGSQTQTFLDEVGAFFEGARDAIISPETIAKLIVAALVVALGVVFYRTLIYGVPRVLRWRNRRRDEPLDEESVARIKRRDTAITLVRTALRYVILIVVALLVVSIFLNDPIPAATGATVLAAILGFGAQSLLRDVIAGLSIVFEGQYAVGDFIELSPPQSVTGIVEEVGLRMTKVRSLSGEVSYIPNGAIQGVTNYVSGRQRFNVEVQLSGAEAAENVLKALDEAKELYLNPPRLAERNETDDGRVRLRIVAGVLPSMAWLVEEHLIQRIKAAAGEESLAAEPLVYKIDQTNLRKVRDLLPQEAERNLPTEADRKL</sequence>
<dbReference type="InterPro" id="IPR006685">
    <property type="entry name" value="MscS_channel_2nd"/>
</dbReference>
<keyword evidence="5 6" id="KW-0472">Membrane</keyword>
<organism evidence="8">
    <name type="scientific">uncultured Rubrobacteraceae bacterium</name>
    <dbReference type="NCBI Taxonomy" id="349277"/>
    <lineage>
        <taxon>Bacteria</taxon>
        <taxon>Bacillati</taxon>
        <taxon>Actinomycetota</taxon>
        <taxon>Rubrobacteria</taxon>
        <taxon>Rubrobacterales</taxon>
        <taxon>Rubrobacteraceae</taxon>
        <taxon>environmental samples</taxon>
    </lineage>
</organism>
<proteinExistence type="predicted"/>
<evidence type="ECO:0000256" key="3">
    <source>
        <dbReference type="ARBA" id="ARBA00022692"/>
    </source>
</evidence>
<protein>
    <recommendedName>
        <fullName evidence="7">Mechanosensitive ion channel MscS domain-containing protein</fullName>
    </recommendedName>
</protein>
<keyword evidence="3 6" id="KW-0812">Transmembrane</keyword>
<keyword evidence="4 6" id="KW-1133">Transmembrane helix</keyword>
<dbReference type="PANTHER" id="PTHR30460:SF0">
    <property type="entry name" value="MODERATE CONDUCTANCE MECHANOSENSITIVE CHANNEL YBIO"/>
    <property type="match status" value="1"/>
</dbReference>
<dbReference type="Gene3D" id="2.30.30.60">
    <property type="match status" value="1"/>
</dbReference>
<gene>
    <name evidence="8" type="ORF">AVDCRST_MAG01-01-1257</name>
</gene>
<dbReference type="PANTHER" id="PTHR30460">
    <property type="entry name" value="MODERATE CONDUCTANCE MECHANOSENSITIVE CHANNEL YBIO"/>
    <property type="match status" value="1"/>
</dbReference>
<dbReference type="InterPro" id="IPR010920">
    <property type="entry name" value="LSM_dom_sf"/>
</dbReference>
<feature type="domain" description="Mechanosensitive ion channel MscS" evidence="7">
    <location>
        <begin position="162"/>
        <end position="228"/>
    </location>
</feature>
<feature type="transmembrane region" description="Helical" evidence="6">
    <location>
        <begin position="63"/>
        <end position="85"/>
    </location>
</feature>
<evidence type="ECO:0000256" key="1">
    <source>
        <dbReference type="ARBA" id="ARBA00004236"/>
    </source>
</evidence>
<dbReference type="AlphaFoldDB" id="A0A6J4P334"/>
<reference evidence="8" key="1">
    <citation type="submission" date="2020-02" db="EMBL/GenBank/DDBJ databases">
        <authorList>
            <person name="Meier V. D."/>
        </authorList>
    </citation>
    <scope>NUCLEOTIDE SEQUENCE</scope>
    <source>
        <strain evidence="8">AVDCRST_MAG01</strain>
    </source>
</reference>
<dbReference type="InterPro" id="IPR045276">
    <property type="entry name" value="YbiO_bact"/>
</dbReference>
<keyword evidence="2" id="KW-1003">Cell membrane</keyword>